<gene>
    <name evidence="1" type="ordered locus">FraEuI1c_3010</name>
</gene>
<dbReference type="RefSeq" id="WP_013424153.1">
    <property type="nucleotide sequence ID" value="NC_014666.1"/>
</dbReference>
<dbReference type="EMBL" id="CP002299">
    <property type="protein sequence ID" value="ADP81035.1"/>
    <property type="molecule type" value="Genomic_DNA"/>
</dbReference>
<protein>
    <submittedName>
        <fullName evidence="1">Uncharacterized protein</fullName>
    </submittedName>
</protein>
<keyword evidence="2" id="KW-1185">Reference proteome</keyword>
<dbReference type="Proteomes" id="UP000002484">
    <property type="component" value="Chromosome"/>
</dbReference>
<evidence type="ECO:0000313" key="2">
    <source>
        <dbReference type="Proteomes" id="UP000002484"/>
    </source>
</evidence>
<accession>E3JBL5</accession>
<dbReference type="OrthoDB" id="5124510at2"/>
<dbReference type="KEGG" id="fri:FraEuI1c_3010"/>
<name>E3JBL5_PSEI1</name>
<dbReference type="AlphaFoldDB" id="E3JBL5"/>
<dbReference type="InParanoid" id="E3JBL5"/>
<dbReference type="HOGENOM" id="CLU_2685730_0_0_11"/>
<evidence type="ECO:0000313" key="1">
    <source>
        <dbReference type="EMBL" id="ADP81035.1"/>
    </source>
</evidence>
<sequence>MAMGNAKPAFVCESCHQRRTGASTLTVTGRRLCPDCSDQLDAAAAGAIANPGNPVGGAIATAGWLAALRPHRRARRTSGNRGTG</sequence>
<proteinExistence type="predicted"/>
<organism evidence="1 2">
    <name type="scientific">Pseudofrankia inefficax (strain DSM 45817 / CECT 9037 / DDB 130130 / EuI1c)</name>
    <name type="common">Frankia inefficax</name>
    <dbReference type="NCBI Taxonomy" id="298654"/>
    <lineage>
        <taxon>Bacteria</taxon>
        <taxon>Bacillati</taxon>
        <taxon>Actinomycetota</taxon>
        <taxon>Actinomycetes</taxon>
        <taxon>Frankiales</taxon>
        <taxon>Frankiaceae</taxon>
        <taxon>Pseudofrankia</taxon>
    </lineage>
</organism>
<reference evidence="1 2" key="1">
    <citation type="submission" date="2010-10" db="EMBL/GenBank/DDBJ databases">
        <title>Complete sequence of Frankia sp. EuI1c.</title>
        <authorList>
            <consortium name="US DOE Joint Genome Institute"/>
            <person name="Lucas S."/>
            <person name="Copeland A."/>
            <person name="Lapidus A."/>
            <person name="Cheng J.-F."/>
            <person name="Bruce D."/>
            <person name="Goodwin L."/>
            <person name="Pitluck S."/>
            <person name="Chertkov O."/>
            <person name="Detter J.C."/>
            <person name="Han C."/>
            <person name="Tapia R."/>
            <person name="Land M."/>
            <person name="Hauser L."/>
            <person name="Jeffries C."/>
            <person name="Kyrpides N."/>
            <person name="Ivanova N."/>
            <person name="Mikhailova N."/>
            <person name="Beauchemin N."/>
            <person name="Sen A."/>
            <person name="Sur S.A."/>
            <person name="Gtari M."/>
            <person name="Wall L."/>
            <person name="Tisa L."/>
            <person name="Woyke T."/>
        </authorList>
    </citation>
    <scope>NUCLEOTIDE SEQUENCE [LARGE SCALE GENOMIC DNA]</scope>
    <source>
        <strain evidence="2">DSM 45817 / CECT 9037 / EuI1c</strain>
    </source>
</reference>